<evidence type="ECO:0000259" key="2">
    <source>
        <dbReference type="PROSITE" id="PS50181"/>
    </source>
</evidence>
<dbReference type="PANTHER" id="PTHR31672">
    <property type="entry name" value="BNACNNG10540D PROTEIN"/>
    <property type="match status" value="1"/>
</dbReference>
<dbReference type="Gene3D" id="1.20.1280.50">
    <property type="match status" value="1"/>
</dbReference>
<gene>
    <name evidence="3" type="ORF">AXG93_626s1140</name>
</gene>
<dbReference type="Pfam" id="PF00646">
    <property type="entry name" value="F-box"/>
    <property type="match status" value="1"/>
</dbReference>
<proteinExistence type="predicted"/>
<dbReference type="Proteomes" id="UP000077202">
    <property type="component" value="Unassembled WGS sequence"/>
</dbReference>
<dbReference type="EMBL" id="LVLJ01002197">
    <property type="protein sequence ID" value="OAE26279.1"/>
    <property type="molecule type" value="Genomic_DNA"/>
</dbReference>
<feature type="domain" description="F-box" evidence="2">
    <location>
        <begin position="24"/>
        <end position="60"/>
    </location>
</feature>
<reference evidence="3" key="1">
    <citation type="submission" date="2016-03" db="EMBL/GenBank/DDBJ databases">
        <title>Mechanisms controlling the formation of the plant cell surface in tip-growing cells are functionally conserved among land plants.</title>
        <authorList>
            <person name="Honkanen S."/>
            <person name="Jones V.A."/>
            <person name="Morieri G."/>
            <person name="Champion C."/>
            <person name="Hetherington A.J."/>
            <person name="Kelly S."/>
            <person name="Saint-Marcoux D."/>
            <person name="Proust H."/>
            <person name="Prescott H."/>
            <person name="Dolan L."/>
        </authorList>
    </citation>
    <scope>NUCLEOTIDE SEQUENCE [LARGE SCALE GENOMIC DNA]</scope>
    <source>
        <tissue evidence="3">Whole gametophyte</tissue>
    </source>
</reference>
<organism evidence="3 4">
    <name type="scientific">Marchantia polymorpha subsp. ruderalis</name>
    <dbReference type="NCBI Taxonomy" id="1480154"/>
    <lineage>
        <taxon>Eukaryota</taxon>
        <taxon>Viridiplantae</taxon>
        <taxon>Streptophyta</taxon>
        <taxon>Embryophyta</taxon>
        <taxon>Marchantiophyta</taxon>
        <taxon>Marchantiopsida</taxon>
        <taxon>Marchantiidae</taxon>
        <taxon>Marchantiales</taxon>
        <taxon>Marchantiaceae</taxon>
        <taxon>Marchantia</taxon>
    </lineage>
</organism>
<comment type="caution">
    <text evidence="3">The sequence shown here is derived from an EMBL/GenBank/DDBJ whole genome shotgun (WGS) entry which is preliminary data.</text>
</comment>
<evidence type="ECO:0000313" key="3">
    <source>
        <dbReference type="EMBL" id="OAE26279.1"/>
    </source>
</evidence>
<feature type="region of interest" description="Disordered" evidence="1">
    <location>
        <begin position="1"/>
        <end position="27"/>
    </location>
</feature>
<dbReference type="AlphaFoldDB" id="A0A176VZR3"/>
<dbReference type="SUPFAM" id="SSF81383">
    <property type="entry name" value="F-box domain"/>
    <property type="match status" value="1"/>
</dbReference>
<dbReference type="PANTHER" id="PTHR31672:SF2">
    <property type="entry name" value="F-BOX DOMAIN-CONTAINING PROTEIN"/>
    <property type="match status" value="1"/>
</dbReference>
<dbReference type="InterPro" id="IPR036047">
    <property type="entry name" value="F-box-like_dom_sf"/>
</dbReference>
<dbReference type="SMART" id="SM00256">
    <property type="entry name" value="FBOX"/>
    <property type="match status" value="1"/>
</dbReference>
<name>A0A176VZR3_MARPO</name>
<evidence type="ECO:0000256" key="1">
    <source>
        <dbReference type="SAM" id="MobiDB-lite"/>
    </source>
</evidence>
<dbReference type="PROSITE" id="PS50181">
    <property type="entry name" value="FBOX"/>
    <property type="match status" value="1"/>
</dbReference>
<sequence>MEATMESDSDEKASSSEPGEPISDSMRKSLPGDVLLIVLRKLPLQSLRRFRCVCREWNDLCMSWESSISLCLKPGKLVPLYMGHGALSLSDTSTRCWVPCHLEFGEDEEYELVASGGGLLVFLVKPPLDDYCQMEFPTFIVSNPWTRQFLRLPTSFASGSRSLAIPEGSMGDKGGKGRFYWMVSESEFSHLDMLFTYDVKLDYWYLSGQYGMEKIISRCMEHKGEVLLVGRDNRDGSSGKELCFYEIVEYPAEQVQP</sequence>
<accession>A0A176VZR3</accession>
<dbReference type="InterPro" id="IPR050796">
    <property type="entry name" value="SCF_F-box_component"/>
</dbReference>
<protein>
    <recommendedName>
        <fullName evidence="2">F-box domain-containing protein</fullName>
    </recommendedName>
</protein>
<evidence type="ECO:0000313" key="4">
    <source>
        <dbReference type="Proteomes" id="UP000077202"/>
    </source>
</evidence>
<dbReference type="InterPro" id="IPR001810">
    <property type="entry name" value="F-box_dom"/>
</dbReference>
<keyword evidence="4" id="KW-1185">Reference proteome</keyword>